<feature type="domain" description="YspA cpYpsA-related SLOG" evidence="1">
    <location>
        <begin position="1"/>
        <end position="65"/>
    </location>
</feature>
<sequence length="272" mass="29827">MRVIIAGSRDATRQDVFVALDTCPWVGFFSAVVSGTARGVDTFGEEWAKARGIDVITYPAEWKRYGKRAGPVRNETMARNAEGLVAVWDGKSRGTASMVDVAKQRGLRIDLFRTDKRTAAEIEPSGDIAAVWEYAEERAALKEFSAGMDRVSAEREAGAETLAMCKSLFKSLLEQGTLRDKLSGRRTDVYPLIRDVDEVALYFSILLSGYNQDFAVTRSALAASDSSDAAAVRQLFITNFDAILEAILARRKYPSNSTITIDMSDLVGPSES</sequence>
<evidence type="ECO:0000313" key="2">
    <source>
        <dbReference type="EMBL" id="RCJ07238.1"/>
    </source>
</evidence>
<dbReference type="AlphaFoldDB" id="A0A367PH96"/>
<dbReference type="Proteomes" id="UP000253501">
    <property type="component" value="Unassembled WGS sequence"/>
</dbReference>
<dbReference type="RefSeq" id="WP_114133028.1">
    <property type="nucleotide sequence ID" value="NZ_CP068435.1"/>
</dbReference>
<accession>A0A367PH96</accession>
<protein>
    <submittedName>
        <fullName evidence="2">DUF2493 domain-containing protein</fullName>
    </submittedName>
</protein>
<reference evidence="2 3" key="1">
    <citation type="submission" date="2018-04" db="EMBL/GenBank/DDBJ databases">
        <title>Cupriavidus necator CR12 genome sequencing and assembly.</title>
        <authorList>
            <person name="Ben Fekih I."/>
            <person name="Mazhar H.S."/>
            <person name="Bello S.K."/>
            <person name="Rensing C."/>
        </authorList>
    </citation>
    <scope>NUCLEOTIDE SEQUENCE [LARGE SCALE GENOMIC DNA]</scope>
    <source>
        <strain evidence="2 3">CR12</strain>
    </source>
</reference>
<dbReference type="Pfam" id="PF10686">
    <property type="entry name" value="YAcAr"/>
    <property type="match status" value="1"/>
</dbReference>
<name>A0A367PH96_CUPNE</name>
<dbReference type="InterPro" id="IPR019627">
    <property type="entry name" value="YAcAr"/>
</dbReference>
<organism evidence="2 3">
    <name type="scientific">Cupriavidus necator</name>
    <name type="common">Alcaligenes eutrophus</name>
    <name type="synonym">Ralstonia eutropha</name>
    <dbReference type="NCBI Taxonomy" id="106590"/>
    <lineage>
        <taxon>Bacteria</taxon>
        <taxon>Pseudomonadati</taxon>
        <taxon>Pseudomonadota</taxon>
        <taxon>Betaproteobacteria</taxon>
        <taxon>Burkholderiales</taxon>
        <taxon>Burkholderiaceae</taxon>
        <taxon>Cupriavidus</taxon>
    </lineage>
</organism>
<evidence type="ECO:0000259" key="1">
    <source>
        <dbReference type="Pfam" id="PF10686"/>
    </source>
</evidence>
<gene>
    <name evidence="2" type="ORF">DDK22_17680</name>
</gene>
<comment type="caution">
    <text evidence="2">The sequence shown here is derived from an EMBL/GenBank/DDBJ whole genome shotgun (WGS) entry which is preliminary data.</text>
</comment>
<dbReference type="Gene3D" id="3.40.50.450">
    <property type="match status" value="1"/>
</dbReference>
<dbReference type="EMBL" id="QDHA01000040">
    <property type="protein sequence ID" value="RCJ07238.1"/>
    <property type="molecule type" value="Genomic_DNA"/>
</dbReference>
<proteinExistence type="predicted"/>
<evidence type="ECO:0000313" key="3">
    <source>
        <dbReference type="Proteomes" id="UP000253501"/>
    </source>
</evidence>